<dbReference type="InterPro" id="IPR003593">
    <property type="entry name" value="AAA+_ATPase"/>
</dbReference>
<keyword evidence="2" id="KW-0547">Nucleotide-binding</keyword>
<evidence type="ECO:0000256" key="1">
    <source>
        <dbReference type="ARBA" id="ARBA00022448"/>
    </source>
</evidence>
<dbReference type="SUPFAM" id="SSF52540">
    <property type="entry name" value="P-loop containing nucleoside triphosphate hydrolases"/>
    <property type="match status" value="1"/>
</dbReference>
<protein>
    <submittedName>
        <fullName evidence="5">ATP-binding cassette domain-containing protein</fullName>
    </submittedName>
</protein>
<evidence type="ECO:0000313" key="5">
    <source>
        <dbReference type="EMBL" id="QNB48089.1"/>
    </source>
</evidence>
<reference evidence="5 6" key="1">
    <citation type="journal article" date="2019" name="Front. Microbiol.">
        <title>Thermoanaerosceptrum fracticalcis gen. nov. sp. nov., a Novel Fumarate-Fermenting Microorganism From a Deep Fractured Carbonate Aquifer of the US Great Basin.</title>
        <authorList>
            <person name="Hamilton-Brehm S.D."/>
            <person name="Stewart L.E."/>
            <person name="Zavarin M."/>
            <person name="Caldwell M."/>
            <person name="Lawson P.A."/>
            <person name="Onstott T.C."/>
            <person name="Grzymski J."/>
            <person name="Neveux I."/>
            <person name="Lollar B.S."/>
            <person name="Russell C.E."/>
            <person name="Moser D.P."/>
        </authorList>
    </citation>
    <scope>NUCLEOTIDE SEQUENCE [LARGE SCALE GENOMIC DNA]</scope>
    <source>
        <strain evidence="5 6">DRI-13</strain>
    </source>
</reference>
<evidence type="ECO:0000313" key="6">
    <source>
        <dbReference type="Proteomes" id="UP000515847"/>
    </source>
</evidence>
<dbReference type="PROSITE" id="PS00211">
    <property type="entry name" value="ABC_TRANSPORTER_1"/>
    <property type="match status" value="1"/>
</dbReference>
<gene>
    <name evidence="5" type="ORF">BR63_18545</name>
</gene>
<dbReference type="InterPro" id="IPR027417">
    <property type="entry name" value="P-loop_NTPase"/>
</dbReference>
<dbReference type="PANTHER" id="PTHR42788">
    <property type="entry name" value="TAURINE IMPORT ATP-BINDING PROTEIN-RELATED"/>
    <property type="match status" value="1"/>
</dbReference>
<dbReference type="EMBL" id="CP045798">
    <property type="protein sequence ID" value="QNB48089.1"/>
    <property type="molecule type" value="Genomic_DNA"/>
</dbReference>
<keyword evidence="1" id="KW-0813">Transport</keyword>
<dbReference type="InterPro" id="IPR003439">
    <property type="entry name" value="ABC_transporter-like_ATP-bd"/>
</dbReference>
<dbReference type="Pfam" id="PF00005">
    <property type="entry name" value="ABC_tran"/>
    <property type="match status" value="1"/>
</dbReference>
<feature type="domain" description="ABC transporter" evidence="4">
    <location>
        <begin position="2"/>
        <end position="233"/>
    </location>
</feature>
<organism evidence="5 6">
    <name type="scientific">Thermanaerosceptrum fracticalcis</name>
    <dbReference type="NCBI Taxonomy" id="1712410"/>
    <lineage>
        <taxon>Bacteria</taxon>
        <taxon>Bacillati</taxon>
        <taxon>Bacillota</taxon>
        <taxon>Clostridia</taxon>
        <taxon>Eubacteriales</taxon>
        <taxon>Peptococcaceae</taxon>
        <taxon>Thermanaerosceptrum</taxon>
    </lineage>
</organism>
<dbReference type="GO" id="GO:0005524">
    <property type="term" value="F:ATP binding"/>
    <property type="evidence" value="ECO:0007669"/>
    <property type="project" value="UniProtKB-KW"/>
</dbReference>
<dbReference type="InterPro" id="IPR017871">
    <property type="entry name" value="ABC_transporter-like_CS"/>
</dbReference>
<evidence type="ECO:0000256" key="3">
    <source>
        <dbReference type="ARBA" id="ARBA00022840"/>
    </source>
</evidence>
<dbReference type="PROSITE" id="PS50893">
    <property type="entry name" value="ABC_TRANSPORTER_2"/>
    <property type="match status" value="1"/>
</dbReference>
<accession>A0A7G6E7N5</accession>
<dbReference type="SMART" id="SM00382">
    <property type="entry name" value="AAA"/>
    <property type="match status" value="1"/>
</dbReference>
<proteinExistence type="predicted"/>
<keyword evidence="3 5" id="KW-0067">ATP-binding</keyword>
<dbReference type="RefSeq" id="WP_034420718.1">
    <property type="nucleotide sequence ID" value="NZ_CP045798.1"/>
</dbReference>
<dbReference type="AlphaFoldDB" id="A0A7G6E7N5"/>
<dbReference type="Proteomes" id="UP000515847">
    <property type="component" value="Chromosome"/>
</dbReference>
<evidence type="ECO:0000256" key="2">
    <source>
        <dbReference type="ARBA" id="ARBA00022741"/>
    </source>
</evidence>
<dbReference type="PANTHER" id="PTHR42788:SF2">
    <property type="entry name" value="ABC TRANSPORTER ATP-BINDING PROTEIN"/>
    <property type="match status" value="1"/>
</dbReference>
<dbReference type="GO" id="GO:0016887">
    <property type="term" value="F:ATP hydrolysis activity"/>
    <property type="evidence" value="ECO:0007669"/>
    <property type="project" value="InterPro"/>
</dbReference>
<dbReference type="KEGG" id="tfr:BR63_18545"/>
<keyword evidence="6" id="KW-1185">Reference proteome</keyword>
<dbReference type="Gene3D" id="3.40.50.300">
    <property type="entry name" value="P-loop containing nucleotide triphosphate hydrolases"/>
    <property type="match status" value="1"/>
</dbReference>
<sequence length="253" mass="28384">MLEIKNITKTYSSPQGEIWTLKDISLAVGKGEFVSIIGPSGCGKSTLFNIISGLERPDRGKVLLSGQDITGQKGHTAYMLQKDLLLPWRTVLDNCILGLEVQGVARDVGRKRAEALLPEFGLEGFARSFPVVLSGGMRQRVAFLRTMLQGKEILLLDEPFGSLDAFTKGEMHEWLLGIWEKYHPTVLFITHDVDEALLLSDRVYVLSTRPATVKLDVEVKLERPRFRDLITEEKFVKLKKLLLEALAQNKPHS</sequence>
<dbReference type="CDD" id="cd03293">
    <property type="entry name" value="ABC_NrtD_SsuB_transporters"/>
    <property type="match status" value="1"/>
</dbReference>
<evidence type="ECO:0000259" key="4">
    <source>
        <dbReference type="PROSITE" id="PS50893"/>
    </source>
</evidence>
<dbReference type="OrthoDB" id="9801958at2"/>
<name>A0A7G6E7N5_THEFR</name>
<dbReference type="InterPro" id="IPR050166">
    <property type="entry name" value="ABC_transporter_ATP-bind"/>
</dbReference>